<dbReference type="RefSeq" id="WP_013458995.1">
    <property type="nucleotide sequence ID" value="NC_014762.1"/>
</dbReference>
<name>E4TWW7_SULKY</name>
<keyword evidence="4" id="KW-1185">Reference proteome</keyword>
<dbReference type="OrthoDB" id="9811471at2"/>
<dbReference type="Gene3D" id="3.10.490.10">
    <property type="entry name" value="Gamma-glutamyl cyclotransferase-like"/>
    <property type="match status" value="1"/>
</dbReference>
<sequence>MRELKTIGDYLHQYRVEGRGVREVIQSCLDKSSMFDDKNIWIAKADTSFLEPYFLRLEGCDPASLPLYGVPFAVKDNIDIAGMNTTAGCAEFSYLPSEHAFVVKQLIEAGAIPIGKTNLDQFASGLVGTRSPYGEGINLFNPDYVSGGSSSGSALAVTAGIVPFSLGTDTAGSGRVPAAFGNIVGLKPTRGALSIRGVVPACKSLDCVAIFAQNCEDAGRVYDLCGIVDDEDSFSRSKSCIIPFGGTFRFGVPREEQLEFFGNSAYESLFWESVKKLESLGGIRCEIDFSPFIETAKLLYHGPWIAERYCGIKSFADTQSDAMLDVTRGIILSGAKPSAMDAFEGFYRLSELKKISDRIMDSVDMIMTPTAGTIYRRDEIREQPLALNTNLGYYTNFMNLLDLSACAVPAGFTSEGLPFGVTLAAPAWYEHSLLNVGAKLHAASGYESGLIEPHQPKTVVLAVCGAHMSGLPLNHELTDRGARLVEKSSTAPQYRFFALENFTPPRPGLVQVNEGGGTIEVELWEIPSEEFGSFFSGVPSPLALGSLILADGKVVKGFLCESYAVEGAKEITALGGWRNYLQ</sequence>
<dbReference type="Pfam" id="PF01425">
    <property type="entry name" value="Amidase"/>
    <property type="match status" value="1"/>
</dbReference>
<dbReference type="PANTHER" id="PTHR11895:SF169">
    <property type="entry name" value="GLUTAMYL-TRNA(GLN) AMIDOTRANSFERASE"/>
    <property type="match status" value="1"/>
</dbReference>
<evidence type="ECO:0000313" key="3">
    <source>
        <dbReference type="EMBL" id="ADR32798.1"/>
    </source>
</evidence>
<dbReference type="InterPro" id="IPR053844">
    <property type="entry name" value="AH_C"/>
</dbReference>
<dbReference type="EMBL" id="CP002355">
    <property type="protein sequence ID" value="ADR32798.1"/>
    <property type="molecule type" value="Genomic_DNA"/>
</dbReference>
<protein>
    <submittedName>
        <fullName evidence="3">Allophanate hydrolase</fullName>
    </submittedName>
</protein>
<organism evidence="3 4">
    <name type="scientific">Sulfuricurvum kujiense (strain ATCC BAA-921 / DSM 16994 / JCM 11577 / YK-1)</name>
    <dbReference type="NCBI Taxonomy" id="709032"/>
    <lineage>
        <taxon>Bacteria</taxon>
        <taxon>Pseudomonadati</taxon>
        <taxon>Campylobacterota</taxon>
        <taxon>Epsilonproteobacteria</taxon>
        <taxon>Campylobacterales</taxon>
        <taxon>Sulfurimonadaceae</taxon>
        <taxon>Sulfuricurvum</taxon>
    </lineage>
</organism>
<feature type="domain" description="Amidase" evidence="1">
    <location>
        <begin position="63"/>
        <end position="434"/>
    </location>
</feature>
<keyword evidence="3" id="KW-0378">Hydrolase</keyword>
<gene>
    <name evidence="3" type="ordered locus">Sulku_0131</name>
</gene>
<dbReference type="Pfam" id="PF21986">
    <property type="entry name" value="AH_C"/>
    <property type="match status" value="1"/>
</dbReference>
<proteinExistence type="predicted"/>
<dbReference type="STRING" id="709032.Sulku_0131"/>
<accession>E4TWW7</accession>
<dbReference type="PANTHER" id="PTHR11895">
    <property type="entry name" value="TRANSAMIDASE"/>
    <property type="match status" value="1"/>
</dbReference>
<dbReference type="KEGG" id="sku:Sulku_0131"/>
<dbReference type="NCBIfam" id="TIGR02713">
    <property type="entry name" value="allophanate_hyd"/>
    <property type="match status" value="1"/>
</dbReference>
<feature type="domain" description="Allophanate hydrolase C-terminal" evidence="2">
    <location>
        <begin position="460"/>
        <end position="582"/>
    </location>
</feature>
<evidence type="ECO:0000259" key="2">
    <source>
        <dbReference type="Pfam" id="PF21986"/>
    </source>
</evidence>
<dbReference type="InterPro" id="IPR023631">
    <property type="entry name" value="Amidase_dom"/>
</dbReference>
<dbReference type="InterPro" id="IPR014085">
    <property type="entry name" value="Allophanate_hydrolase"/>
</dbReference>
<dbReference type="AlphaFoldDB" id="E4TWW7"/>
<dbReference type="GO" id="GO:0016787">
    <property type="term" value="F:hydrolase activity"/>
    <property type="evidence" value="ECO:0007669"/>
    <property type="project" value="UniProtKB-KW"/>
</dbReference>
<dbReference type="Gene3D" id="3.90.1300.10">
    <property type="entry name" value="Amidase signature (AS) domain"/>
    <property type="match status" value="1"/>
</dbReference>
<dbReference type="InterPro" id="IPR036928">
    <property type="entry name" value="AS_sf"/>
</dbReference>
<evidence type="ECO:0000313" key="4">
    <source>
        <dbReference type="Proteomes" id="UP000008721"/>
    </source>
</evidence>
<dbReference type="eggNOG" id="COG0154">
    <property type="taxonomic scope" value="Bacteria"/>
</dbReference>
<dbReference type="Gene3D" id="1.20.58.1700">
    <property type="match status" value="1"/>
</dbReference>
<dbReference type="SUPFAM" id="SSF75304">
    <property type="entry name" value="Amidase signature (AS) enzymes"/>
    <property type="match status" value="1"/>
</dbReference>
<dbReference type="InterPro" id="IPR000120">
    <property type="entry name" value="Amidase"/>
</dbReference>
<dbReference type="NCBIfam" id="NF006043">
    <property type="entry name" value="PRK08186.1"/>
    <property type="match status" value="1"/>
</dbReference>
<dbReference type="Proteomes" id="UP000008721">
    <property type="component" value="Chromosome"/>
</dbReference>
<evidence type="ECO:0000259" key="1">
    <source>
        <dbReference type="Pfam" id="PF01425"/>
    </source>
</evidence>
<dbReference type="HOGENOM" id="CLU_009600_0_1_7"/>
<reference evidence="3 4" key="1">
    <citation type="journal article" date="2012" name="Stand. Genomic Sci.">
        <title>Complete genome sequence of the sulfur compounds oxidizing chemolithoautotroph Sulfuricurvum kujiense type strain (YK-1(T)).</title>
        <authorList>
            <person name="Han C."/>
            <person name="Kotsyurbenko O."/>
            <person name="Chertkov O."/>
            <person name="Held B."/>
            <person name="Lapidus A."/>
            <person name="Nolan M."/>
            <person name="Lucas S."/>
            <person name="Hammon N."/>
            <person name="Deshpande S."/>
            <person name="Cheng J.F."/>
            <person name="Tapia R."/>
            <person name="Goodwin L.A."/>
            <person name="Pitluck S."/>
            <person name="Liolios K."/>
            <person name="Pagani I."/>
            <person name="Ivanova N."/>
            <person name="Mavromatis K."/>
            <person name="Mikhailova N."/>
            <person name="Pati A."/>
            <person name="Chen A."/>
            <person name="Palaniappan K."/>
            <person name="Land M."/>
            <person name="Hauser L."/>
            <person name="Chang Y.J."/>
            <person name="Jeffries C.D."/>
            <person name="Brambilla E.M."/>
            <person name="Rohde M."/>
            <person name="Spring S."/>
            <person name="Sikorski J."/>
            <person name="Goker M."/>
            <person name="Woyke T."/>
            <person name="Bristow J."/>
            <person name="Eisen J.A."/>
            <person name="Markowitz V."/>
            <person name="Hugenholtz P."/>
            <person name="Kyrpides N.C."/>
            <person name="Klenk H.P."/>
            <person name="Detter J.C."/>
        </authorList>
    </citation>
    <scope>NUCLEOTIDE SEQUENCE [LARGE SCALE GENOMIC DNA]</scope>
    <source>
        <strain evidence="4">ATCC BAA-921 / DSM 16994 / JCM 11577 / YK-1</strain>
    </source>
</reference>